<proteinExistence type="predicted"/>
<reference evidence="2 3" key="1">
    <citation type="submission" date="2018-11" db="EMBL/GenBank/DDBJ databases">
        <authorList>
            <person name="Li F."/>
        </authorList>
    </citation>
    <scope>NUCLEOTIDE SEQUENCE [LARGE SCALE GENOMIC DNA]</scope>
    <source>
        <strain evidence="2 3">Gsoil 097</strain>
    </source>
</reference>
<feature type="transmembrane region" description="Helical" evidence="1">
    <location>
        <begin position="105"/>
        <end position="126"/>
    </location>
</feature>
<dbReference type="Proteomes" id="UP000267128">
    <property type="component" value="Unassembled WGS sequence"/>
</dbReference>
<gene>
    <name evidence="2" type="ORF">EFK50_15250</name>
</gene>
<name>A0A3N0CHW9_9ACTN</name>
<organism evidence="2 3">
    <name type="scientific">Nocardioides marmoriginsengisoli</name>
    <dbReference type="NCBI Taxonomy" id="661483"/>
    <lineage>
        <taxon>Bacteria</taxon>
        <taxon>Bacillati</taxon>
        <taxon>Actinomycetota</taxon>
        <taxon>Actinomycetes</taxon>
        <taxon>Propionibacteriales</taxon>
        <taxon>Nocardioidaceae</taxon>
        <taxon>Nocardioides</taxon>
    </lineage>
</organism>
<accession>A0A3N0CHW9</accession>
<feature type="transmembrane region" description="Helical" evidence="1">
    <location>
        <begin position="188"/>
        <end position="211"/>
    </location>
</feature>
<evidence type="ECO:0000313" key="2">
    <source>
        <dbReference type="EMBL" id="RNL63068.1"/>
    </source>
</evidence>
<sequence>MVSGLGSFVPLHAFGGARDLPIPAPLAIFGGAAALVVSFCVLILAWRTPRYDDARRERPVPARLARVIDSAGFRGALRGFGLVFTAYVVWAMLAGPDLLNNPIFGAFYVLLWIGIVPASLLFGRFFRAVSPMRTLNLAFAAVTRSDPAKGLYAYPEKLGYWPAAAGLFAFVWQELVNPYAGFIGANGFYPGVAFWIAIYASVMLIGCALFGEVWLSRADPFEVYSDLVAKLSPWARGEDGRLVWRSPLANVATITPRAGLVAVVAVLLGSTAFDSYKESLHWFRIVKDLGIDVVALNSMALLFFCGVVGITFTIATMSTGVDRATTLRSTLPRLFAHSVVPIIVGYMVAHYLSYFVEYGQITLHQLSDPLVKGQNLLGMDSVPFNYWLSAHPTFLATVKVLAVVLGHIVGVVSAHDRALALLPKKHQVTGQLGLLVIMVAYTFTGLYLLFGAK</sequence>
<dbReference type="AlphaFoldDB" id="A0A3N0CHW9"/>
<keyword evidence="3" id="KW-1185">Reference proteome</keyword>
<dbReference type="EMBL" id="RJSE01000007">
    <property type="protein sequence ID" value="RNL63068.1"/>
    <property type="molecule type" value="Genomic_DNA"/>
</dbReference>
<protein>
    <recommendedName>
        <fullName evidence="4">Fenitrothion hydrolase</fullName>
    </recommendedName>
</protein>
<keyword evidence="1" id="KW-0472">Membrane</keyword>
<feature type="transmembrane region" description="Helical" evidence="1">
    <location>
        <begin position="293"/>
        <end position="314"/>
    </location>
</feature>
<comment type="caution">
    <text evidence="2">The sequence shown here is derived from an EMBL/GenBank/DDBJ whole genome shotgun (WGS) entry which is preliminary data.</text>
</comment>
<feature type="transmembrane region" description="Helical" evidence="1">
    <location>
        <begin position="432"/>
        <end position="450"/>
    </location>
</feature>
<evidence type="ECO:0000256" key="1">
    <source>
        <dbReference type="SAM" id="Phobius"/>
    </source>
</evidence>
<keyword evidence="1" id="KW-0812">Transmembrane</keyword>
<feature type="transmembrane region" description="Helical" evidence="1">
    <location>
        <begin position="158"/>
        <end position="176"/>
    </location>
</feature>
<dbReference type="OrthoDB" id="8168962at2"/>
<evidence type="ECO:0008006" key="4">
    <source>
        <dbReference type="Google" id="ProtNLM"/>
    </source>
</evidence>
<keyword evidence="1" id="KW-1133">Transmembrane helix</keyword>
<feature type="transmembrane region" description="Helical" evidence="1">
    <location>
        <begin position="254"/>
        <end position="273"/>
    </location>
</feature>
<feature type="transmembrane region" description="Helical" evidence="1">
    <location>
        <begin position="334"/>
        <end position="356"/>
    </location>
</feature>
<evidence type="ECO:0000313" key="3">
    <source>
        <dbReference type="Proteomes" id="UP000267128"/>
    </source>
</evidence>
<dbReference type="RefSeq" id="WP_123228360.1">
    <property type="nucleotide sequence ID" value="NZ_RJSE01000007.1"/>
</dbReference>
<feature type="transmembrane region" description="Helical" evidence="1">
    <location>
        <begin position="393"/>
        <end position="412"/>
    </location>
</feature>
<feature type="transmembrane region" description="Helical" evidence="1">
    <location>
        <begin position="20"/>
        <end position="46"/>
    </location>
</feature>
<feature type="transmembrane region" description="Helical" evidence="1">
    <location>
        <begin position="75"/>
        <end position="93"/>
    </location>
</feature>